<evidence type="ECO:0000313" key="1">
    <source>
        <dbReference type="EMBL" id="KAI6658715.1"/>
    </source>
</evidence>
<keyword evidence="2" id="KW-1185">Reference proteome</keyword>
<sequence>MRKIVRGRILRNPSRSVRKMAAELKVSRSSLQRTFKRHLGLSSFKKRKVHYFSNVMKEKKLKRSKGLIDRFAIQGLDHVLFPDEKLFTIEEA</sequence>
<reference evidence="1 2" key="1">
    <citation type="journal article" date="2023" name="BMC Biol.">
        <title>The compact genome of the sponge Oopsacas minuta (Hexactinellida) is lacking key metazoan core genes.</title>
        <authorList>
            <person name="Santini S."/>
            <person name="Schenkelaars Q."/>
            <person name="Jourda C."/>
            <person name="Duchesne M."/>
            <person name="Belahbib H."/>
            <person name="Rocher C."/>
            <person name="Selva M."/>
            <person name="Riesgo A."/>
            <person name="Vervoort M."/>
            <person name="Leys S.P."/>
            <person name="Kodjabachian L."/>
            <person name="Le Bivic A."/>
            <person name="Borchiellini C."/>
            <person name="Claverie J.M."/>
            <person name="Renard E."/>
        </authorList>
    </citation>
    <scope>NUCLEOTIDE SEQUENCE [LARGE SCALE GENOMIC DNA]</scope>
    <source>
        <strain evidence="1">SPO-2</strain>
    </source>
</reference>
<dbReference type="AlphaFoldDB" id="A0AAV7KCY0"/>
<dbReference type="PANTHER" id="PTHR46068:SF1">
    <property type="entry name" value="TRANSPOSASE IS30-LIKE HTH DOMAIN-CONTAINING PROTEIN"/>
    <property type="match status" value="1"/>
</dbReference>
<dbReference type="EMBL" id="JAKMXF010000080">
    <property type="protein sequence ID" value="KAI6658715.1"/>
    <property type="molecule type" value="Genomic_DNA"/>
</dbReference>
<name>A0AAV7KCY0_9METZ</name>
<proteinExistence type="predicted"/>
<protein>
    <submittedName>
        <fullName evidence="1">Uncharacterized protein</fullName>
    </submittedName>
</protein>
<dbReference type="PANTHER" id="PTHR46068">
    <property type="entry name" value="PROTEIN CBG27172"/>
    <property type="match status" value="1"/>
</dbReference>
<gene>
    <name evidence="1" type="ORF">LOD99_10963</name>
</gene>
<dbReference type="Proteomes" id="UP001165289">
    <property type="component" value="Unassembled WGS sequence"/>
</dbReference>
<comment type="caution">
    <text evidence="1">The sequence shown here is derived from an EMBL/GenBank/DDBJ whole genome shotgun (WGS) entry which is preliminary data.</text>
</comment>
<evidence type="ECO:0000313" key="2">
    <source>
        <dbReference type="Proteomes" id="UP001165289"/>
    </source>
</evidence>
<organism evidence="1 2">
    <name type="scientific">Oopsacas minuta</name>
    <dbReference type="NCBI Taxonomy" id="111878"/>
    <lineage>
        <taxon>Eukaryota</taxon>
        <taxon>Metazoa</taxon>
        <taxon>Porifera</taxon>
        <taxon>Hexactinellida</taxon>
        <taxon>Hexasterophora</taxon>
        <taxon>Lyssacinosida</taxon>
        <taxon>Leucopsacidae</taxon>
        <taxon>Oopsacas</taxon>
    </lineage>
</organism>
<accession>A0AAV7KCY0</accession>